<proteinExistence type="predicted"/>
<dbReference type="Proteomes" id="UP000434052">
    <property type="component" value="Unassembled WGS sequence"/>
</dbReference>
<dbReference type="RefSeq" id="WP_144305325.1">
    <property type="nucleotide sequence ID" value="NZ_QMIF01000006.1"/>
</dbReference>
<comment type="caution">
    <text evidence="1">The sequence shown here is derived from an EMBL/GenBank/DDBJ whole genome shotgun (WGS) entry which is preliminary data.</text>
</comment>
<dbReference type="OrthoDB" id="9837334at2"/>
<organism evidence="1 2">
    <name type="scientific">Oceanidesulfovibrio marinus</name>
    <dbReference type="NCBI Taxonomy" id="370038"/>
    <lineage>
        <taxon>Bacteria</taxon>
        <taxon>Pseudomonadati</taxon>
        <taxon>Thermodesulfobacteriota</taxon>
        <taxon>Desulfovibrionia</taxon>
        <taxon>Desulfovibrionales</taxon>
        <taxon>Desulfovibrionaceae</taxon>
        <taxon>Oceanidesulfovibrio</taxon>
    </lineage>
</organism>
<protein>
    <submittedName>
        <fullName evidence="1">Uncharacterized protein</fullName>
    </submittedName>
</protein>
<dbReference type="AlphaFoldDB" id="A0A6P1ZFS7"/>
<reference evidence="1 2" key="1">
    <citation type="submission" date="2018-06" db="EMBL/GenBank/DDBJ databases">
        <title>Complete genome of Desulfovibrio marinus P48SEP.</title>
        <authorList>
            <person name="Crispim J.S."/>
            <person name="Vidigal P.M.P."/>
            <person name="Silva L.C.F."/>
            <person name="Araujo L.C."/>
            <person name="Laguardia C.N."/>
            <person name="Dias R.S."/>
            <person name="Sousa M.P."/>
            <person name="Paula S.O."/>
            <person name="Silva C."/>
        </authorList>
    </citation>
    <scope>NUCLEOTIDE SEQUENCE [LARGE SCALE GENOMIC DNA]</scope>
    <source>
        <strain evidence="1 2">P48SEP</strain>
    </source>
</reference>
<evidence type="ECO:0000313" key="1">
    <source>
        <dbReference type="EMBL" id="TVM33661.1"/>
    </source>
</evidence>
<evidence type="ECO:0000313" key="2">
    <source>
        <dbReference type="Proteomes" id="UP000434052"/>
    </source>
</evidence>
<gene>
    <name evidence="1" type="ORF">DQK91_10545</name>
</gene>
<sequence>MIVLVDARAWSQRDVELLAAAAEYLRETVHAAAPSRKVWMVNEASPITPPDSAETYAPPAGTGTEWSTILDSFLASREVAGREVYEDILYLAPLAGPLRAQTVQEAVSLHADAPSSQVIIRVRRLPAREHLVFLQPLPEEAMRDGALITHARLKPWPQVIAAGGLNADVASLLPLTPELDGCGSHCLPRLPYADGALVLVPAALIASRRYKDAAQHRYVEIGPNQGVGLEGLLYETC</sequence>
<accession>A0A6P1ZFS7</accession>
<dbReference type="EMBL" id="QMIF01000006">
    <property type="protein sequence ID" value="TVM33661.1"/>
    <property type="molecule type" value="Genomic_DNA"/>
</dbReference>
<name>A0A6P1ZFS7_9BACT</name>